<sequence>MTLSFEDLQVGQRWESTGRTLTDADLTIACMTSGDWHPIHADAEFSKNSVAKQRIFQGTYGLHVAMALATRFPELGDKVIGALGLSEWRFSAPLFVGDTVHVEVEIASKRLTSRAGRGLVERRITLKKSDGSVAQEGVATMMMHCGSAQP</sequence>
<keyword evidence="3" id="KW-1185">Reference proteome</keyword>
<evidence type="ECO:0000313" key="3">
    <source>
        <dbReference type="Proteomes" id="UP001596270"/>
    </source>
</evidence>
<dbReference type="RefSeq" id="WP_371437652.1">
    <property type="nucleotide sequence ID" value="NZ_JBHSRS010000014.1"/>
</dbReference>
<feature type="domain" description="MaoC-like" evidence="1">
    <location>
        <begin position="14"/>
        <end position="113"/>
    </location>
</feature>
<dbReference type="InterPro" id="IPR029069">
    <property type="entry name" value="HotDog_dom_sf"/>
</dbReference>
<proteinExistence type="predicted"/>
<comment type="caution">
    <text evidence="2">The sequence shown here is derived from an EMBL/GenBank/DDBJ whole genome shotgun (WGS) entry which is preliminary data.</text>
</comment>
<organism evidence="2 3">
    <name type="scientific">Polaromonas aquatica</name>
    <dbReference type="NCBI Taxonomy" id="332657"/>
    <lineage>
        <taxon>Bacteria</taxon>
        <taxon>Pseudomonadati</taxon>
        <taxon>Pseudomonadota</taxon>
        <taxon>Betaproteobacteria</taxon>
        <taxon>Burkholderiales</taxon>
        <taxon>Comamonadaceae</taxon>
        <taxon>Polaromonas</taxon>
    </lineage>
</organism>
<reference evidence="3" key="1">
    <citation type="journal article" date="2019" name="Int. J. Syst. Evol. Microbiol.">
        <title>The Global Catalogue of Microorganisms (GCM) 10K type strain sequencing project: providing services to taxonomists for standard genome sequencing and annotation.</title>
        <authorList>
            <consortium name="The Broad Institute Genomics Platform"/>
            <consortium name="The Broad Institute Genome Sequencing Center for Infectious Disease"/>
            <person name="Wu L."/>
            <person name="Ma J."/>
        </authorList>
    </citation>
    <scope>NUCLEOTIDE SEQUENCE [LARGE SCALE GENOMIC DNA]</scope>
    <source>
        <strain evidence="3">CCUG 39402</strain>
    </source>
</reference>
<dbReference type="SUPFAM" id="SSF54637">
    <property type="entry name" value="Thioesterase/thiol ester dehydrase-isomerase"/>
    <property type="match status" value="1"/>
</dbReference>
<protein>
    <submittedName>
        <fullName evidence="2">MaoC/PaaZ C-terminal domain-containing protein</fullName>
    </submittedName>
</protein>
<dbReference type="Gene3D" id="3.10.129.10">
    <property type="entry name" value="Hotdog Thioesterase"/>
    <property type="match status" value="1"/>
</dbReference>
<dbReference type="PANTHER" id="PTHR43664">
    <property type="entry name" value="MONOAMINE OXIDASE-RELATED"/>
    <property type="match status" value="1"/>
</dbReference>
<accession>A0ABW1TUD6</accession>
<gene>
    <name evidence="2" type="ORF">ACFQND_06250</name>
</gene>
<evidence type="ECO:0000259" key="1">
    <source>
        <dbReference type="Pfam" id="PF01575"/>
    </source>
</evidence>
<dbReference type="Proteomes" id="UP001596270">
    <property type="component" value="Unassembled WGS sequence"/>
</dbReference>
<dbReference type="InterPro" id="IPR002539">
    <property type="entry name" value="MaoC-like_dom"/>
</dbReference>
<name>A0ABW1TUD6_9BURK</name>
<dbReference type="InterPro" id="IPR052342">
    <property type="entry name" value="MCH/BMMD"/>
</dbReference>
<evidence type="ECO:0000313" key="2">
    <source>
        <dbReference type="EMBL" id="MFC6280830.1"/>
    </source>
</evidence>
<dbReference type="Pfam" id="PF01575">
    <property type="entry name" value="MaoC_dehydratas"/>
    <property type="match status" value="1"/>
</dbReference>
<dbReference type="PANTHER" id="PTHR43664:SF1">
    <property type="entry name" value="BETA-METHYLMALYL-COA DEHYDRATASE"/>
    <property type="match status" value="1"/>
</dbReference>
<dbReference type="EMBL" id="JBHSRS010000014">
    <property type="protein sequence ID" value="MFC6280830.1"/>
    <property type="molecule type" value="Genomic_DNA"/>
</dbReference>